<dbReference type="Gene3D" id="3.40.50.300">
    <property type="entry name" value="P-loop containing nucleotide triphosphate hydrolases"/>
    <property type="match status" value="1"/>
</dbReference>
<dbReference type="EMBL" id="JAGQDG010000002">
    <property type="protein sequence ID" value="MBQ0934623.1"/>
    <property type="molecule type" value="Genomic_DNA"/>
</dbReference>
<name>A0ABS5DU02_9BURK</name>
<gene>
    <name evidence="1" type="ORF">KAK11_04705</name>
</gene>
<evidence type="ECO:0000313" key="1">
    <source>
        <dbReference type="EMBL" id="MBQ0934623.1"/>
    </source>
</evidence>
<evidence type="ECO:0000313" key="2">
    <source>
        <dbReference type="Proteomes" id="UP000672097"/>
    </source>
</evidence>
<keyword evidence="2" id="KW-1185">Reference proteome</keyword>
<proteinExistence type="predicted"/>
<dbReference type="SUPFAM" id="SSF52540">
    <property type="entry name" value="P-loop containing nucleoside triphosphate hydrolases"/>
    <property type="match status" value="1"/>
</dbReference>
<reference evidence="1 2" key="1">
    <citation type="submission" date="2021-04" db="EMBL/GenBank/DDBJ databases">
        <title>The genome sequence of type strain Ideonella paludis KCTC 32238.</title>
        <authorList>
            <person name="Liu Y."/>
        </authorList>
    </citation>
    <scope>NUCLEOTIDE SEQUENCE [LARGE SCALE GENOMIC DNA]</scope>
    <source>
        <strain evidence="1 2">KCTC 32238</strain>
    </source>
</reference>
<protein>
    <recommendedName>
        <fullName evidence="3">Deoxynucleotide monophosphate kinase</fullName>
    </recommendedName>
</protein>
<evidence type="ECO:0008006" key="3">
    <source>
        <dbReference type="Google" id="ProtNLM"/>
    </source>
</evidence>
<dbReference type="InterPro" id="IPR027417">
    <property type="entry name" value="P-loop_NTPase"/>
</dbReference>
<dbReference type="Proteomes" id="UP000672097">
    <property type="component" value="Unassembled WGS sequence"/>
</dbReference>
<accession>A0ABS5DU02</accession>
<comment type="caution">
    <text evidence="1">The sequence shown here is derived from an EMBL/GenBank/DDBJ whole genome shotgun (WGS) entry which is preliminary data.</text>
</comment>
<sequence>MTKPCVLIGLSGKSGSGKGTVADHLCNNLGFQRHAFAEPLHDMLTALLTSANIDYAHLFERDLKRQPIPTLDVSALAMMETLGKEWGRRLHPDFWVRHAARVLGLDGEEAAPIHDRIVLTDVRFENEARFVRRLGGHIIRVERDRPDARYHISERDYIEPDITLDNSGPLELLPSMLACTLSTLAVRHAGYWTTR</sequence>
<dbReference type="RefSeq" id="WP_210806772.1">
    <property type="nucleotide sequence ID" value="NZ_JAGQDG010000002.1"/>
</dbReference>
<organism evidence="1 2">
    <name type="scientific">Ideonella paludis</name>
    <dbReference type="NCBI Taxonomy" id="1233411"/>
    <lineage>
        <taxon>Bacteria</taxon>
        <taxon>Pseudomonadati</taxon>
        <taxon>Pseudomonadota</taxon>
        <taxon>Betaproteobacteria</taxon>
        <taxon>Burkholderiales</taxon>
        <taxon>Sphaerotilaceae</taxon>
        <taxon>Ideonella</taxon>
    </lineage>
</organism>